<evidence type="ECO:0000256" key="3">
    <source>
        <dbReference type="ARBA" id="ARBA00022737"/>
    </source>
</evidence>
<dbReference type="InterPro" id="IPR052311">
    <property type="entry name" value="MMS22L-TONSL_complex_comp"/>
</dbReference>
<keyword evidence="10" id="KW-1185">Reference proteome</keyword>
<evidence type="ECO:0000313" key="10">
    <source>
        <dbReference type="Proteomes" id="UP000015101"/>
    </source>
</evidence>
<gene>
    <name evidence="9" type="primary">20212496</name>
    <name evidence="8" type="ORF">HELRODRAFT_193042</name>
</gene>
<reference evidence="8 10" key="2">
    <citation type="journal article" date="2013" name="Nature">
        <title>Insights into bilaterian evolution from three spiralian genomes.</title>
        <authorList>
            <person name="Simakov O."/>
            <person name="Marletaz F."/>
            <person name="Cho S.J."/>
            <person name="Edsinger-Gonzales E."/>
            <person name="Havlak P."/>
            <person name="Hellsten U."/>
            <person name="Kuo D.H."/>
            <person name="Larsson T."/>
            <person name="Lv J."/>
            <person name="Arendt D."/>
            <person name="Savage R."/>
            <person name="Osoegawa K."/>
            <person name="de Jong P."/>
            <person name="Grimwood J."/>
            <person name="Chapman J.A."/>
            <person name="Shapiro H."/>
            <person name="Aerts A."/>
            <person name="Otillar R.P."/>
            <person name="Terry A.Y."/>
            <person name="Boore J.L."/>
            <person name="Grigoriev I.V."/>
            <person name="Lindberg D.R."/>
            <person name="Seaver E.C."/>
            <person name="Weisblat D.A."/>
            <person name="Putnam N.H."/>
            <person name="Rokhsar D.S."/>
        </authorList>
    </citation>
    <scope>NUCLEOTIDE SEQUENCE</scope>
</reference>
<dbReference type="SUPFAM" id="SSF48452">
    <property type="entry name" value="TPR-like"/>
    <property type="match status" value="1"/>
</dbReference>
<evidence type="ECO:0000256" key="1">
    <source>
        <dbReference type="ARBA" id="ARBA00004123"/>
    </source>
</evidence>
<dbReference type="PROSITE" id="PS50005">
    <property type="entry name" value="TPR"/>
    <property type="match status" value="1"/>
</dbReference>
<keyword evidence="4" id="KW-0539">Nucleus</keyword>
<dbReference type="PROSITE" id="PS50088">
    <property type="entry name" value="ANK_REPEAT"/>
    <property type="match status" value="2"/>
</dbReference>
<dbReference type="InterPro" id="IPR019734">
    <property type="entry name" value="TPR_rpt"/>
</dbReference>
<dbReference type="InterPro" id="IPR011990">
    <property type="entry name" value="TPR-like_helical_dom_sf"/>
</dbReference>
<dbReference type="eggNOG" id="KOG4308">
    <property type="taxonomic scope" value="Eukaryota"/>
</dbReference>
<dbReference type="EMBL" id="AMQM01005963">
    <property type="status" value="NOT_ANNOTATED_CDS"/>
    <property type="molecule type" value="Genomic_DNA"/>
</dbReference>
<feature type="region of interest" description="Disordered" evidence="7">
    <location>
        <begin position="719"/>
        <end position="835"/>
    </location>
</feature>
<keyword evidence="5" id="KW-0040">ANK repeat</keyword>
<evidence type="ECO:0000256" key="7">
    <source>
        <dbReference type="SAM" id="MobiDB-lite"/>
    </source>
</evidence>
<feature type="compositionally biased region" description="Polar residues" evidence="7">
    <location>
        <begin position="859"/>
        <end position="869"/>
    </location>
</feature>
<dbReference type="PANTHER" id="PTHR46358:SF1">
    <property type="entry name" value="TONSOKU-LIKE PROTEIN"/>
    <property type="match status" value="1"/>
</dbReference>
<dbReference type="GO" id="GO:0031297">
    <property type="term" value="P:replication fork processing"/>
    <property type="evidence" value="ECO:0000318"/>
    <property type="project" value="GO_Central"/>
</dbReference>
<feature type="compositionally biased region" description="Low complexity" evidence="7">
    <location>
        <begin position="476"/>
        <end position="485"/>
    </location>
</feature>
<dbReference type="Gene3D" id="1.25.40.20">
    <property type="entry name" value="Ankyrin repeat-containing domain"/>
    <property type="match status" value="1"/>
</dbReference>
<feature type="compositionally biased region" description="Basic residues" evidence="7">
    <location>
        <begin position="908"/>
        <end position="926"/>
    </location>
</feature>
<dbReference type="SUPFAM" id="SSF48403">
    <property type="entry name" value="Ankyrin repeat"/>
    <property type="match status" value="1"/>
</dbReference>
<evidence type="ECO:0000256" key="4">
    <source>
        <dbReference type="ARBA" id="ARBA00023242"/>
    </source>
</evidence>
<evidence type="ECO:0000313" key="9">
    <source>
        <dbReference type="EnsemblMetazoa" id="HelroP193042"/>
    </source>
</evidence>
<protein>
    <recommendedName>
        <fullName evidence="11">Tonsoku-like protein</fullName>
    </recommendedName>
</protein>
<proteinExistence type="predicted"/>
<dbReference type="STRING" id="6412.T1FUK0"/>
<evidence type="ECO:0000256" key="2">
    <source>
        <dbReference type="ARBA" id="ARBA00022614"/>
    </source>
</evidence>
<reference evidence="9" key="3">
    <citation type="submission" date="2015-06" db="UniProtKB">
        <authorList>
            <consortium name="EnsemblMetazoa"/>
        </authorList>
    </citation>
    <scope>IDENTIFICATION</scope>
</reference>
<dbReference type="GO" id="GO:0000724">
    <property type="term" value="P:double-strand break repair via homologous recombination"/>
    <property type="evidence" value="ECO:0000318"/>
    <property type="project" value="GO_Central"/>
</dbReference>
<dbReference type="EMBL" id="KB097182">
    <property type="protein sequence ID" value="ESN98309.1"/>
    <property type="molecule type" value="Genomic_DNA"/>
</dbReference>
<dbReference type="SMART" id="SM00368">
    <property type="entry name" value="LRR_RI"/>
    <property type="match status" value="3"/>
</dbReference>
<name>T1FUK0_HELRO</name>
<feature type="compositionally biased region" description="Low complexity" evidence="7">
    <location>
        <begin position="719"/>
        <end position="753"/>
    </location>
</feature>
<keyword evidence="6" id="KW-0802">TPR repeat</keyword>
<feature type="compositionally biased region" description="Basic and acidic residues" evidence="7">
    <location>
        <begin position="952"/>
        <end position="973"/>
    </location>
</feature>
<dbReference type="SMART" id="SM00028">
    <property type="entry name" value="TPR"/>
    <property type="match status" value="2"/>
</dbReference>
<sequence>MANSKIAKLLREKTRLKRQNKMKEVIEMCNALGLEFFELGKYEEALDEHKEALELSEMEHDMISKAISHRYIGCVHSSMADYKAALREHNIYLDLSIQCKSQIEQQRAYVTIGNTHLDFVYLHKGTKKGQIALKKAEESFILALKLCEGLRVNLAKVDYVEMKCRCLLNLGIVYDTDDNEPLGVDYYNQAIKFAEEHALYDELYIGLTNIMEFYKKLRKFDLALVKANRLVACSRKLREKKIKERDSMVMKAKVLLCMSNFVAAKQALIKAYKMKFLFEGEDDLDHMHIEKLLKKVVRICNIVEDVKLMGKHDPCMLYKLYEKLGDEAANVGSCDFALESYKNMETCAKALKMKGAELIDVCNSLWFTYKDLDVHCICLQYLEKEICYTSKDDNSRLSVLYLSKATILGRANQEHDLIREAYDLAYHHAEQATNDEDDVVKIKILRYMLSWQKKEKKEEDASNTRKILQQLKTRRNNNNNNNNNNKRPDDSDVQNDDESDDDDVVPYMFEDFDVGDDEEDEDESDDVDLDREVDMCSDNDEDDNSRGRSRKKDLLSKVTKYGESLLQAACISGDLLKVKSYIKQGLPVNQRDNGGWLPLHDAAINGHVEIVEVLLQNAAWVNDRGGSGCEGFTPLHSACLNGHVDVIELLCRQGKADLLCKNDKGQLALDIFKEFCESEYATDEHHEYYKKFNQRTQEQREKILKPFNDQRQKFLQKNQNSFMRQQQQQRQQQKPQQQQKPPQQQQPNRQQQPTNVSKIMRPATDSRLQSRHPDKQLRDNNVIEDVTSSSSDDEDEDEDGATKRKPKKSKPQKSGGRDNDSCNLNDNDDASDERLYDPKVAVKAYRQAISNIKKPAALLSQTQSTNQSKPKLPAVVDKSEFVDDDWLVDDVNQKEDLVPPSSAVNKSSSKKLHSISKPAIVRKRKSSSFSSSSPSHLIPLPPPPSSSSYSRNNRDDVSDGDECKSKDDDDHSGRKNVRKKLKGNSTSIKGKDCNNNSNNNNINSVDNINASNNHVHNINNHVVNDLHNNINTDDNTNDFKHINKDDTLNNSKYSSSNRNYNNKNNFDTGNNSNNNKSSSSIISQIWVKVKIEDRIVMVPIASGSNHTFMWLAEEASIRHYNNFCCKPRLQLWTADGILLSLQDNVAGMLCNNQQIFGEVVGWHDISVECRYEDACKALQTKSYSNIKSQLVECDQSNILNLVNRSIQFTQLQPIVRVLQSLDNLTHLFIQGNKIKNEGFRSLAVVLKYVPYLSSLDVSNNQLTYESLISLANCVSSTTNKKPLQCLQMLSLGNNPLTDASSQHLKICLSNLPMLSQLHINCCSLTNKFFNFSHSIFNDSSLELLDISENNLSQIQSSRLIQFFDFGRLESLFLPEVNLDFVECLKKHLLESQVNFDDLKIRIVVWTLDETKNGI</sequence>
<dbReference type="SMART" id="SM00248">
    <property type="entry name" value="ANK"/>
    <property type="match status" value="3"/>
</dbReference>
<evidence type="ECO:0000256" key="5">
    <source>
        <dbReference type="PROSITE-ProRule" id="PRU00023"/>
    </source>
</evidence>
<dbReference type="Gene3D" id="1.25.40.10">
    <property type="entry name" value="Tetratricopeptide repeat domain"/>
    <property type="match status" value="1"/>
</dbReference>
<feature type="repeat" description="ANK" evidence="5">
    <location>
        <begin position="630"/>
        <end position="654"/>
    </location>
</feature>
<dbReference type="InterPro" id="IPR036770">
    <property type="entry name" value="Ankyrin_rpt-contain_sf"/>
</dbReference>
<feature type="repeat" description="TPR" evidence="6">
    <location>
        <begin position="26"/>
        <end position="59"/>
    </location>
</feature>
<dbReference type="KEGG" id="hro:HELRODRAFT_193042"/>
<dbReference type="GeneID" id="20212496"/>
<dbReference type="FunCoup" id="T1FUK0">
    <property type="interactions" value="240"/>
</dbReference>
<feature type="region of interest" description="Disordered" evidence="7">
    <location>
        <begin position="1041"/>
        <end position="1078"/>
    </location>
</feature>
<dbReference type="SUPFAM" id="SSF52047">
    <property type="entry name" value="RNI-like"/>
    <property type="match status" value="1"/>
</dbReference>
<dbReference type="GO" id="GO:0043596">
    <property type="term" value="C:nuclear replication fork"/>
    <property type="evidence" value="ECO:0000318"/>
    <property type="project" value="GO_Central"/>
</dbReference>
<feature type="region of interest" description="Disordered" evidence="7">
    <location>
        <begin position="471"/>
        <end position="552"/>
    </location>
</feature>
<feature type="repeat" description="ANK" evidence="5">
    <location>
        <begin position="594"/>
        <end position="626"/>
    </location>
</feature>
<feature type="compositionally biased region" description="Low complexity" evidence="7">
    <location>
        <begin position="927"/>
        <end position="938"/>
    </location>
</feature>
<accession>T1FUK0</accession>
<feature type="compositionally biased region" description="Low complexity" evidence="7">
    <location>
        <begin position="994"/>
        <end position="1008"/>
    </location>
</feature>
<feature type="compositionally biased region" description="Acidic residues" evidence="7">
    <location>
        <begin position="491"/>
        <end position="543"/>
    </location>
</feature>
<evidence type="ECO:0000256" key="6">
    <source>
        <dbReference type="PROSITE-ProRule" id="PRU00339"/>
    </source>
</evidence>
<keyword evidence="2" id="KW-0433">Leucine-rich repeat</keyword>
<dbReference type="Pfam" id="PF12796">
    <property type="entry name" value="Ank_2"/>
    <property type="match status" value="1"/>
</dbReference>
<dbReference type="InterPro" id="IPR032675">
    <property type="entry name" value="LRR_dom_sf"/>
</dbReference>
<evidence type="ECO:0000313" key="8">
    <source>
        <dbReference type="EMBL" id="ESN98309.1"/>
    </source>
</evidence>
<dbReference type="CTD" id="20212496"/>
<dbReference type="PANTHER" id="PTHR46358">
    <property type="entry name" value="TONSOKU-LIKE PROTEIN"/>
    <property type="match status" value="1"/>
</dbReference>
<dbReference type="RefSeq" id="XP_009023644.1">
    <property type="nucleotide sequence ID" value="XM_009025396.1"/>
</dbReference>
<feature type="compositionally biased region" description="Low complexity" evidence="7">
    <location>
        <begin position="1049"/>
        <end position="1078"/>
    </location>
</feature>
<dbReference type="InterPro" id="IPR002110">
    <property type="entry name" value="Ankyrin_rpt"/>
</dbReference>
<dbReference type="OMA" id="ITQHLAK"/>
<keyword evidence="3" id="KW-0677">Repeat</keyword>
<dbReference type="eggNOG" id="KOG0504">
    <property type="taxonomic scope" value="Eukaryota"/>
</dbReference>
<feature type="region of interest" description="Disordered" evidence="7">
    <location>
        <begin position="857"/>
        <end position="1008"/>
    </location>
</feature>
<dbReference type="Gene3D" id="3.80.10.10">
    <property type="entry name" value="Ribonuclease Inhibitor"/>
    <property type="match status" value="1"/>
</dbReference>
<dbReference type="HOGENOM" id="CLU_002128_0_0_1"/>
<dbReference type="PROSITE" id="PS50297">
    <property type="entry name" value="ANK_REP_REGION"/>
    <property type="match status" value="2"/>
</dbReference>
<dbReference type="EnsemblMetazoa" id="HelroT193042">
    <property type="protein sequence ID" value="HelroP193042"/>
    <property type="gene ID" value="HelroG193042"/>
</dbReference>
<reference evidence="10" key="1">
    <citation type="submission" date="2012-12" db="EMBL/GenBank/DDBJ databases">
        <authorList>
            <person name="Hellsten U."/>
            <person name="Grimwood J."/>
            <person name="Chapman J.A."/>
            <person name="Shapiro H."/>
            <person name="Aerts A."/>
            <person name="Otillar R.P."/>
            <person name="Terry A.Y."/>
            <person name="Boore J.L."/>
            <person name="Simakov O."/>
            <person name="Marletaz F."/>
            <person name="Cho S.-J."/>
            <person name="Edsinger-Gonzales E."/>
            <person name="Havlak P."/>
            <person name="Kuo D.-H."/>
            <person name="Larsson T."/>
            <person name="Lv J."/>
            <person name="Arendt D."/>
            <person name="Savage R."/>
            <person name="Osoegawa K."/>
            <person name="de Jong P."/>
            <person name="Lindberg D.R."/>
            <person name="Seaver E.C."/>
            <person name="Weisblat D.A."/>
            <person name="Putnam N.H."/>
            <person name="Grigoriev I.V."/>
            <person name="Rokhsar D.S."/>
        </authorList>
    </citation>
    <scope>NUCLEOTIDE SEQUENCE</scope>
</reference>
<comment type="subcellular location">
    <subcellularLocation>
        <location evidence="1">Nucleus</location>
    </subcellularLocation>
</comment>
<dbReference type="InParanoid" id="T1FUK0"/>
<evidence type="ECO:0008006" key="11">
    <source>
        <dbReference type="Google" id="ProtNLM"/>
    </source>
</evidence>
<organism evidence="9 10">
    <name type="scientific">Helobdella robusta</name>
    <name type="common">Californian leech</name>
    <dbReference type="NCBI Taxonomy" id="6412"/>
    <lineage>
        <taxon>Eukaryota</taxon>
        <taxon>Metazoa</taxon>
        <taxon>Spiralia</taxon>
        <taxon>Lophotrochozoa</taxon>
        <taxon>Annelida</taxon>
        <taxon>Clitellata</taxon>
        <taxon>Hirudinea</taxon>
        <taxon>Rhynchobdellida</taxon>
        <taxon>Glossiphoniidae</taxon>
        <taxon>Helobdella</taxon>
    </lineage>
</organism>
<dbReference type="Proteomes" id="UP000015101">
    <property type="component" value="Unassembled WGS sequence"/>
</dbReference>
<dbReference type="OrthoDB" id="5806726at2759"/>